<keyword evidence="5 11" id="KW-0812">Transmembrane</keyword>
<protein>
    <submittedName>
        <fullName evidence="12">Uncharacterized protein</fullName>
    </submittedName>
</protein>
<proteinExistence type="inferred from homology"/>
<organism evidence="12 13">
    <name type="scientific">Elysia crispata</name>
    <name type="common">lettuce slug</name>
    <dbReference type="NCBI Taxonomy" id="231223"/>
    <lineage>
        <taxon>Eukaryota</taxon>
        <taxon>Metazoa</taxon>
        <taxon>Spiralia</taxon>
        <taxon>Lophotrochozoa</taxon>
        <taxon>Mollusca</taxon>
        <taxon>Gastropoda</taxon>
        <taxon>Heterobranchia</taxon>
        <taxon>Euthyneura</taxon>
        <taxon>Panpulmonata</taxon>
        <taxon>Sacoglossa</taxon>
        <taxon>Placobranchoidea</taxon>
        <taxon>Plakobranchidae</taxon>
        <taxon>Elysia</taxon>
    </lineage>
</organism>
<evidence type="ECO:0000256" key="7">
    <source>
        <dbReference type="ARBA" id="ARBA00022989"/>
    </source>
</evidence>
<evidence type="ECO:0000256" key="2">
    <source>
        <dbReference type="ARBA" id="ARBA00004922"/>
    </source>
</evidence>
<feature type="transmembrane region" description="Helical" evidence="11">
    <location>
        <begin position="21"/>
        <end position="43"/>
    </location>
</feature>
<comment type="similarity">
    <text evidence="10">Belongs to the glycosyltransferase 14 family.</text>
</comment>
<keyword evidence="4" id="KW-0808">Transferase</keyword>
<dbReference type="AlphaFoldDB" id="A0AAE1A330"/>
<dbReference type="InterPro" id="IPR003406">
    <property type="entry name" value="Glyco_trans_14"/>
</dbReference>
<dbReference type="GO" id="GO:0008375">
    <property type="term" value="F:acetylglucosaminyltransferase activity"/>
    <property type="evidence" value="ECO:0007669"/>
    <property type="project" value="TreeGrafter"/>
</dbReference>
<evidence type="ECO:0000256" key="8">
    <source>
        <dbReference type="ARBA" id="ARBA00023136"/>
    </source>
</evidence>
<dbReference type="PANTHER" id="PTHR19297:SF191">
    <property type="entry name" value="PROTEIN XYLOSYLTRANSFERASE"/>
    <property type="match status" value="1"/>
</dbReference>
<evidence type="ECO:0000313" key="12">
    <source>
        <dbReference type="EMBL" id="KAK3780018.1"/>
    </source>
</evidence>
<keyword evidence="13" id="KW-1185">Reference proteome</keyword>
<evidence type="ECO:0000313" key="13">
    <source>
        <dbReference type="Proteomes" id="UP001283361"/>
    </source>
</evidence>
<evidence type="ECO:0000256" key="1">
    <source>
        <dbReference type="ARBA" id="ARBA00004606"/>
    </source>
</evidence>
<evidence type="ECO:0000256" key="5">
    <source>
        <dbReference type="ARBA" id="ARBA00022692"/>
    </source>
</evidence>
<keyword evidence="7 11" id="KW-1133">Transmembrane helix</keyword>
<name>A0AAE1A330_9GAST</name>
<evidence type="ECO:0000256" key="4">
    <source>
        <dbReference type="ARBA" id="ARBA00022679"/>
    </source>
</evidence>
<dbReference type="EMBL" id="JAWDGP010002766">
    <property type="protein sequence ID" value="KAK3780018.1"/>
    <property type="molecule type" value="Genomic_DNA"/>
</dbReference>
<comment type="caution">
    <text evidence="12">The sequence shown here is derived from an EMBL/GenBank/DDBJ whole genome shotgun (WGS) entry which is preliminary data.</text>
</comment>
<comment type="pathway">
    <text evidence="2">Protein modification; protein glycosylation.</text>
</comment>
<reference evidence="12" key="1">
    <citation type="journal article" date="2023" name="G3 (Bethesda)">
        <title>A reference genome for the long-term kleptoplast-retaining sea slug Elysia crispata morphotype clarki.</title>
        <authorList>
            <person name="Eastman K.E."/>
            <person name="Pendleton A.L."/>
            <person name="Shaikh M.A."/>
            <person name="Suttiyut T."/>
            <person name="Ogas R."/>
            <person name="Tomko P."/>
            <person name="Gavelis G."/>
            <person name="Widhalm J.R."/>
            <person name="Wisecaver J.H."/>
        </authorList>
    </citation>
    <scope>NUCLEOTIDE SEQUENCE</scope>
    <source>
        <strain evidence="12">ECLA1</strain>
    </source>
</reference>
<evidence type="ECO:0000256" key="11">
    <source>
        <dbReference type="SAM" id="Phobius"/>
    </source>
</evidence>
<dbReference type="Proteomes" id="UP001283361">
    <property type="component" value="Unassembled WGS sequence"/>
</dbReference>
<keyword evidence="3" id="KW-0328">Glycosyltransferase</keyword>
<accession>A0AAE1A330</accession>
<gene>
    <name evidence="12" type="ORF">RRG08_029712</name>
</gene>
<keyword evidence="8 11" id="KW-0472">Membrane</keyword>
<dbReference type="GO" id="GO:0016020">
    <property type="term" value="C:membrane"/>
    <property type="evidence" value="ECO:0007669"/>
    <property type="project" value="UniProtKB-SubCell"/>
</dbReference>
<evidence type="ECO:0000256" key="6">
    <source>
        <dbReference type="ARBA" id="ARBA00022968"/>
    </source>
</evidence>
<keyword evidence="9" id="KW-0325">Glycoprotein</keyword>
<dbReference type="PANTHER" id="PTHR19297">
    <property type="entry name" value="GLYCOSYLTRANSFERASE 14 FAMILY MEMBER"/>
    <property type="match status" value="1"/>
</dbReference>
<evidence type="ECO:0000256" key="3">
    <source>
        <dbReference type="ARBA" id="ARBA00022676"/>
    </source>
</evidence>
<sequence length="463" mass="53263">MSRMWRYFLLYLARKAGRYRTLLLAILMICLCLGFFVLMLRLLRRSHVRPKAAQLSVYLTPGDVTPAGAEAYARGWVGFPSLHSKVNCSQAITSPRRNFMYPQTVPRATSGDILKQCRNNCKAFAENNGFNRYPRVTKEELRFPIAFIILFHQDLDQVLFLLRAIYRPHNVYCLSVDLSASQVLIEATLAVSSCLQNVFVASKLENIVYAGFSRLMADVHCMSDLLSHKVKWNYVINMPGQQFPLKTNLEMVQILKLYNGANDVLGDIRSRYVPRRYLFKHHVMMEKNSSIPTVAETMHLNRPPPHGFRIVKGSAYNTLSRAFVEMVLQHPWVKDLIHWSRDVESPDEYLWATLNHASDMVVPGSFKDVPENKPWLTSYTVWQGSAKCVSKFVRWICIFSPGDLPQLVAQPHLFANKFYIDHHPAGLHCLDQYVYNLSVTGTVRALDYYRTLPFLVPFNDFDN</sequence>
<keyword evidence="6" id="KW-0735">Signal-anchor</keyword>
<dbReference type="Pfam" id="PF02485">
    <property type="entry name" value="Branch"/>
    <property type="match status" value="1"/>
</dbReference>
<comment type="subcellular location">
    <subcellularLocation>
        <location evidence="1">Membrane</location>
        <topology evidence="1">Single-pass type II membrane protein</topology>
    </subcellularLocation>
</comment>
<evidence type="ECO:0000256" key="9">
    <source>
        <dbReference type="ARBA" id="ARBA00023180"/>
    </source>
</evidence>
<evidence type="ECO:0000256" key="10">
    <source>
        <dbReference type="ARBA" id="ARBA00038150"/>
    </source>
</evidence>